<organism evidence="4 5">
    <name type="scientific">Candidatus Taylorbacteria bacterium RIFCSPHIGHO2_02_FULL_46_13</name>
    <dbReference type="NCBI Taxonomy" id="1802312"/>
    <lineage>
        <taxon>Bacteria</taxon>
        <taxon>Candidatus Tayloriibacteriota</taxon>
    </lineage>
</organism>
<dbReference type="InterPro" id="IPR015797">
    <property type="entry name" value="NUDIX_hydrolase-like_dom_sf"/>
</dbReference>
<reference evidence="4 5" key="1">
    <citation type="journal article" date="2016" name="Nat. Commun.">
        <title>Thousands of microbial genomes shed light on interconnected biogeochemical processes in an aquifer system.</title>
        <authorList>
            <person name="Anantharaman K."/>
            <person name="Brown C.T."/>
            <person name="Hug L.A."/>
            <person name="Sharon I."/>
            <person name="Castelle C.J."/>
            <person name="Probst A.J."/>
            <person name="Thomas B.C."/>
            <person name="Singh A."/>
            <person name="Wilkins M.J."/>
            <person name="Karaoz U."/>
            <person name="Brodie E.L."/>
            <person name="Williams K.H."/>
            <person name="Hubbard S.S."/>
            <person name="Banfield J.F."/>
        </authorList>
    </citation>
    <scope>NUCLEOTIDE SEQUENCE [LARGE SCALE GENOMIC DNA]</scope>
</reference>
<dbReference type="GO" id="GO:0016787">
    <property type="term" value="F:hydrolase activity"/>
    <property type="evidence" value="ECO:0007669"/>
    <property type="project" value="UniProtKB-KW"/>
</dbReference>
<dbReference type="Gene3D" id="3.90.79.10">
    <property type="entry name" value="Nucleoside Triphosphate Pyrophosphohydrolase"/>
    <property type="match status" value="1"/>
</dbReference>
<proteinExistence type="predicted"/>
<evidence type="ECO:0000313" key="5">
    <source>
        <dbReference type="Proteomes" id="UP000177565"/>
    </source>
</evidence>
<keyword evidence="2" id="KW-0378">Hydrolase</keyword>
<dbReference type="SUPFAM" id="SSF55811">
    <property type="entry name" value="Nudix"/>
    <property type="match status" value="1"/>
</dbReference>
<dbReference type="EMBL" id="MHRQ01000011">
    <property type="protein sequence ID" value="OHA27168.1"/>
    <property type="molecule type" value="Genomic_DNA"/>
</dbReference>
<evidence type="ECO:0000313" key="4">
    <source>
        <dbReference type="EMBL" id="OHA27168.1"/>
    </source>
</evidence>
<sequence>MKKEDAQFYVGQKAFIEKNGEVLVLNDPNEGLDFPGGKIQEGETDFVEALKREVHEETSLEIDVGMPFTVWYNLFTSGHRNAGKKVYLIGFRCTYRAGEIKLSDEHNSYRWVNKTNFHEVNDGSVYFDALKKYFA</sequence>
<evidence type="ECO:0000256" key="2">
    <source>
        <dbReference type="ARBA" id="ARBA00022801"/>
    </source>
</evidence>
<dbReference type="AlphaFoldDB" id="A0A1G2MTF9"/>
<gene>
    <name evidence="4" type="ORF">A3C06_03780</name>
</gene>
<comment type="caution">
    <text evidence="4">The sequence shown here is derived from an EMBL/GenBank/DDBJ whole genome shotgun (WGS) entry which is preliminary data.</text>
</comment>
<feature type="domain" description="Nudix hydrolase" evidence="3">
    <location>
        <begin position="1"/>
        <end position="134"/>
    </location>
</feature>
<accession>A0A1G2MTF9</accession>
<evidence type="ECO:0000256" key="1">
    <source>
        <dbReference type="ARBA" id="ARBA00001946"/>
    </source>
</evidence>
<dbReference type="PROSITE" id="PS51462">
    <property type="entry name" value="NUDIX"/>
    <property type="match status" value="1"/>
</dbReference>
<dbReference type="PANTHER" id="PTHR43046">
    <property type="entry name" value="GDP-MANNOSE MANNOSYL HYDROLASE"/>
    <property type="match status" value="1"/>
</dbReference>
<name>A0A1G2MTF9_9BACT</name>
<protein>
    <recommendedName>
        <fullName evidence="3">Nudix hydrolase domain-containing protein</fullName>
    </recommendedName>
</protein>
<evidence type="ECO:0000259" key="3">
    <source>
        <dbReference type="PROSITE" id="PS51462"/>
    </source>
</evidence>
<dbReference type="STRING" id="1802312.A3C06_03780"/>
<dbReference type="Proteomes" id="UP000177565">
    <property type="component" value="Unassembled WGS sequence"/>
</dbReference>
<dbReference type="PANTHER" id="PTHR43046:SF14">
    <property type="entry name" value="MUTT_NUDIX FAMILY PROTEIN"/>
    <property type="match status" value="1"/>
</dbReference>
<dbReference type="Pfam" id="PF00293">
    <property type="entry name" value="NUDIX"/>
    <property type="match status" value="1"/>
</dbReference>
<comment type="cofactor">
    <cofactor evidence="1">
        <name>Mg(2+)</name>
        <dbReference type="ChEBI" id="CHEBI:18420"/>
    </cofactor>
</comment>
<dbReference type="InterPro" id="IPR000086">
    <property type="entry name" value="NUDIX_hydrolase_dom"/>
</dbReference>